<dbReference type="EMBL" id="JACCBN010000001">
    <property type="protein sequence ID" value="NYD36634.1"/>
    <property type="molecule type" value="Genomic_DNA"/>
</dbReference>
<accession>A0A7Y9DW93</accession>
<dbReference type="AlphaFoldDB" id="A0A7Y9DW93"/>
<evidence type="ECO:0000313" key="1">
    <source>
        <dbReference type="EMBL" id="NYD36634.1"/>
    </source>
</evidence>
<name>A0A7Y9DW93_9PSEU</name>
<comment type="caution">
    <text evidence="1">The sequence shown here is derived from an EMBL/GenBank/DDBJ whole genome shotgun (WGS) entry which is preliminary data.</text>
</comment>
<dbReference type="Gene3D" id="3.40.30.10">
    <property type="entry name" value="Glutaredoxin"/>
    <property type="match status" value="1"/>
</dbReference>
<dbReference type="Pfam" id="PF05988">
    <property type="entry name" value="DUF899"/>
    <property type="match status" value="1"/>
</dbReference>
<proteinExistence type="predicted"/>
<evidence type="ECO:0000313" key="2">
    <source>
        <dbReference type="Proteomes" id="UP000535890"/>
    </source>
</evidence>
<dbReference type="Proteomes" id="UP000535890">
    <property type="component" value="Unassembled WGS sequence"/>
</dbReference>
<organism evidence="1 2">
    <name type="scientific">Actinomycetospora corticicola</name>
    <dbReference type="NCBI Taxonomy" id="663602"/>
    <lineage>
        <taxon>Bacteria</taxon>
        <taxon>Bacillati</taxon>
        <taxon>Actinomycetota</taxon>
        <taxon>Actinomycetes</taxon>
        <taxon>Pseudonocardiales</taxon>
        <taxon>Pseudonocardiaceae</taxon>
        <taxon>Actinomycetospora</taxon>
    </lineage>
</organism>
<gene>
    <name evidence="1" type="ORF">BJ983_002736</name>
</gene>
<keyword evidence="2" id="KW-1185">Reference proteome</keyword>
<protein>
    <submittedName>
        <fullName evidence="1">Putative dithiol-disulfide oxidoreductase (DUF899 family)</fullName>
    </submittedName>
</protein>
<sequence length="239" mass="27366">MSLPEITDRDTWLKARRALLEEEKAHTRARDALNTRRRELPMVEVTEDYRFAGPDGEVTLAELFGGYRQLVVNHVMFDPAWDEMCPSCSAGIREWSPGTREHLRSRDTEQVFVSRAPYEKLAAWKEKVGWTIPWYSSSDSTFNADFGVTVDVSGDTMHYNYRDDPTWEGAEGTQELPGFSAFLRVDDRVFHTYSSYARAAEWFGGSFAYLDLTALGRQEDWEQPEGRAESVRAGIPVFD</sequence>
<dbReference type="RefSeq" id="WP_179794280.1">
    <property type="nucleotide sequence ID" value="NZ_BAABHP010000021.1"/>
</dbReference>
<reference evidence="1 2" key="1">
    <citation type="submission" date="2020-07" db="EMBL/GenBank/DDBJ databases">
        <title>Sequencing the genomes of 1000 actinobacteria strains.</title>
        <authorList>
            <person name="Klenk H.-P."/>
        </authorList>
    </citation>
    <scope>NUCLEOTIDE SEQUENCE [LARGE SCALE GENOMIC DNA]</scope>
    <source>
        <strain evidence="1 2">DSM 45772</strain>
    </source>
</reference>
<dbReference type="InterPro" id="IPR036249">
    <property type="entry name" value="Thioredoxin-like_sf"/>
</dbReference>
<dbReference type="SUPFAM" id="SSF52833">
    <property type="entry name" value="Thioredoxin-like"/>
    <property type="match status" value="1"/>
</dbReference>
<dbReference type="InterPro" id="IPR010296">
    <property type="entry name" value="DUF899_thioredox"/>
</dbReference>